<name>E1ZEW4_CHLVA</name>
<keyword evidence="3" id="KW-1185">Reference proteome</keyword>
<evidence type="ECO:0000313" key="3">
    <source>
        <dbReference type="Proteomes" id="UP000008141"/>
    </source>
</evidence>
<dbReference type="eggNOG" id="KOG4345">
    <property type="taxonomic scope" value="Eukaryota"/>
</dbReference>
<gene>
    <name evidence="2" type="ORF">CHLNCDRAFT_134055</name>
</gene>
<dbReference type="InParanoid" id="E1ZEW4"/>
<dbReference type="STRING" id="554065.E1ZEW4"/>
<feature type="compositionally biased region" description="Low complexity" evidence="1">
    <location>
        <begin position="28"/>
        <end position="37"/>
    </location>
</feature>
<dbReference type="RefSeq" id="XP_005847672.1">
    <property type="nucleotide sequence ID" value="XM_005847610.1"/>
</dbReference>
<dbReference type="Proteomes" id="UP000008141">
    <property type="component" value="Unassembled WGS sequence"/>
</dbReference>
<proteinExistence type="predicted"/>
<feature type="region of interest" description="Disordered" evidence="1">
    <location>
        <begin position="28"/>
        <end position="53"/>
    </location>
</feature>
<dbReference type="OrthoDB" id="10064699at2759"/>
<organism evidence="3">
    <name type="scientific">Chlorella variabilis</name>
    <name type="common">Green alga</name>
    <dbReference type="NCBI Taxonomy" id="554065"/>
    <lineage>
        <taxon>Eukaryota</taxon>
        <taxon>Viridiplantae</taxon>
        <taxon>Chlorophyta</taxon>
        <taxon>core chlorophytes</taxon>
        <taxon>Trebouxiophyceae</taxon>
        <taxon>Chlorellales</taxon>
        <taxon>Chlorellaceae</taxon>
        <taxon>Chlorella clade</taxon>
        <taxon>Chlorella</taxon>
    </lineage>
</organism>
<dbReference type="MEROPS" id="C64.002"/>
<feature type="region of interest" description="Disordered" evidence="1">
    <location>
        <begin position="266"/>
        <end position="286"/>
    </location>
</feature>
<sequence length="286" mass="30681">MATWAGGRVLSNSAVLETISSFATSQADLGADDAGAAKPTGASREDSELAATPSADPELWAAIYDSLEEQAKQRRRQLARHLSDASPELAGRLRQQRVEQMRCSAEGVTYFEDPAPAAGGGSGLVLPSFAGYPAAVREAVLTHLCNAFLQQEAEQDGIINSIPGCTAQLVLATLGDGNCLSHACSLGQWGIHDRDSRLRSAIQATMAHPQAGPHIRVRFERQLALNGIPQNAPVDSIPSLFANAEVPCPHVMVELLGSIYLRQAAEQQQQEQQQQEEQAEQQHEGR</sequence>
<dbReference type="EMBL" id="GL433844">
    <property type="protein sequence ID" value="EFN55570.1"/>
    <property type="molecule type" value="Genomic_DNA"/>
</dbReference>
<dbReference type="AlphaFoldDB" id="E1ZEW4"/>
<evidence type="ECO:0000313" key="2">
    <source>
        <dbReference type="EMBL" id="EFN55570.1"/>
    </source>
</evidence>
<feature type="compositionally biased region" description="Low complexity" evidence="1">
    <location>
        <begin position="266"/>
        <end position="276"/>
    </location>
</feature>
<evidence type="ECO:0008006" key="4">
    <source>
        <dbReference type="Google" id="ProtNLM"/>
    </source>
</evidence>
<dbReference type="KEGG" id="cvr:CHLNCDRAFT_134055"/>
<dbReference type="GeneID" id="17355172"/>
<protein>
    <recommendedName>
        <fullName evidence="4">OTU domain-containing protein</fullName>
    </recommendedName>
</protein>
<evidence type="ECO:0000256" key="1">
    <source>
        <dbReference type="SAM" id="MobiDB-lite"/>
    </source>
</evidence>
<reference evidence="2 3" key="1">
    <citation type="journal article" date="2010" name="Plant Cell">
        <title>The Chlorella variabilis NC64A genome reveals adaptation to photosymbiosis, coevolution with viruses, and cryptic sex.</title>
        <authorList>
            <person name="Blanc G."/>
            <person name="Duncan G."/>
            <person name="Agarkova I."/>
            <person name="Borodovsky M."/>
            <person name="Gurnon J."/>
            <person name="Kuo A."/>
            <person name="Lindquist E."/>
            <person name="Lucas S."/>
            <person name="Pangilinan J."/>
            <person name="Polle J."/>
            <person name="Salamov A."/>
            <person name="Terry A."/>
            <person name="Yamada T."/>
            <person name="Dunigan D.D."/>
            <person name="Grigoriev I.V."/>
            <person name="Claverie J.M."/>
            <person name="Van Etten J.L."/>
        </authorList>
    </citation>
    <scope>NUCLEOTIDE SEQUENCE [LARGE SCALE GENOMIC DNA]</scope>
    <source>
        <strain evidence="2 3">NC64A</strain>
    </source>
</reference>
<accession>E1ZEW4</accession>